<dbReference type="Proteomes" id="UP001286313">
    <property type="component" value="Unassembled WGS sequence"/>
</dbReference>
<dbReference type="InterPro" id="IPR029044">
    <property type="entry name" value="Nucleotide-diphossugar_trans"/>
</dbReference>
<reference evidence="1" key="1">
    <citation type="submission" date="2023-10" db="EMBL/GenBank/DDBJ databases">
        <title>Genome assemblies of two species of porcelain crab, Petrolisthes cinctipes and Petrolisthes manimaculis (Anomura: Porcellanidae).</title>
        <authorList>
            <person name="Angst P."/>
        </authorList>
    </citation>
    <scope>NUCLEOTIDE SEQUENCE</scope>
    <source>
        <strain evidence="1">PB745_01</strain>
        <tissue evidence="1">Gill</tissue>
    </source>
</reference>
<evidence type="ECO:0000313" key="2">
    <source>
        <dbReference type="Proteomes" id="UP001286313"/>
    </source>
</evidence>
<gene>
    <name evidence="1" type="ORF">Pcinc_003853</name>
</gene>
<keyword evidence="2" id="KW-1185">Reference proteome</keyword>
<evidence type="ECO:0000313" key="1">
    <source>
        <dbReference type="EMBL" id="KAK3892232.1"/>
    </source>
</evidence>
<dbReference type="Gene3D" id="3.90.550.10">
    <property type="entry name" value="Spore Coat Polysaccharide Biosynthesis Protein SpsA, Chain A"/>
    <property type="match status" value="1"/>
</dbReference>
<protein>
    <submittedName>
        <fullName evidence="1">Uncharacterized protein</fullName>
    </submittedName>
</protein>
<dbReference type="EMBL" id="JAWQEG010000271">
    <property type="protein sequence ID" value="KAK3892232.1"/>
    <property type="molecule type" value="Genomic_DNA"/>
</dbReference>
<name>A0AAE1GI59_PETCI</name>
<organism evidence="1 2">
    <name type="scientific">Petrolisthes cinctipes</name>
    <name type="common">Flat porcelain crab</name>
    <dbReference type="NCBI Taxonomy" id="88211"/>
    <lineage>
        <taxon>Eukaryota</taxon>
        <taxon>Metazoa</taxon>
        <taxon>Ecdysozoa</taxon>
        <taxon>Arthropoda</taxon>
        <taxon>Crustacea</taxon>
        <taxon>Multicrustacea</taxon>
        <taxon>Malacostraca</taxon>
        <taxon>Eumalacostraca</taxon>
        <taxon>Eucarida</taxon>
        <taxon>Decapoda</taxon>
        <taxon>Pleocyemata</taxon>
        <taxon>Anomura</taxon>
        <taxon>Galatheoidea</taxon>
        <taxon>Porcellanidae</taxon>
        <taxon>Petrolisthes</taxon>
    </lineage>
</organism>
<proteinExistence type="predicted"/>
<comment type="caution">
    <text evidence="1">The sequence shown here is derived from an EMBL/GenBank/DDBJ whole genome shotgun (WGS) entry which is preliminary data.</text>
</comment>
<sequence>MNGIDREVLELVLDSEGYLAGGEMRDQETQPYSRHAFNVKVSNNMPLIRTLPDTRHPQCGMVMWGQVLGGGDVDRCGSNCIYVVVGTGVGW</sequence>
<dbReference type="AlphaFoldDB" id="A0AAE1GI59"/>
<accession>A0AAE1GI59</accession>